<protein>
    <submittedName>
        <fullName evidence="1">Uncharacterized protein</fullName>
    </submittedName>
</protein>
<dbReference type="AlphaFoldDB" id="M2YB16"/>
<proteinExistence type="predicted"/>
<organism evidence="1 2">
    <name type="scientific">Paramagnetospirillum caucaseum</name>
    <dbReference type="NCBI Taxonomy" id="1244869"/>
    <lineage>
        <taxon>Bacteria</taxon>
        <taxon>Pseudomonadati</taxon>
        <taxon>Pseudomonadota</taxon>
        <taxon>Alphaproteobacteria</taxon>
        <taxon>Rhodospirillales</taxon>
        <taxon>Magnetospirillaceae</taxon>
        <taxon>Paramagnetospirillum</taxon>
    </lineage>
</organism>
<dbReference type="Proteomes" id="UP000011744">
    <property type="component" value="Unassembled WGS sequence"/>
</dbReference>
<keyword evidence="2" id="KW-1185">Reference proteome</keyword>
<evidence type="ECO:0000313" key="1">
    <source>
        <dbReference type="EMBL" id="EME70201.1"/>
    </source>
</evidence>
<comment type="caution">
    <text evidence="1">The sequence shown here is derived from an EMBL/GenBank/DDBJ whole genome shotgun (WGS) entry which is preliminary data.</text>
</comment>
<dbReference type="STRING" id="1244869.H261_09712"/>
<sequence>MVALDAHKEAFESGHMTATEIADTLGVSRQKTNAAIKRAGWCRPAARSAPGAAAKGGTTKFTTAEAGDLLVSFGVATLARAHSLVTGGDLGPSALKAVSAAAAAAEGILQRRGIILPVWNEDHLQRLEIAVLSGDEEAAIRTDVEAAMIDVENGGA</sequence>
<dbReference type="EMBL" id="AONQ01000021">
    <property type="protein sequence ID" value="EME70201.1"/>
    <property type="molecule type" value="Genomic_DNA"/>
</dbReference>
<reference evidence="1 2" key="1">
    <citation type="journal article" date="2014" name="Genome Announc.">
        <title>Draft Genome Sequence of Magnetospirillum sp. Strain SO-1, a Freshwater Magnetotactic Bacterium Isolated from the Ol'khovka River, Russia.</title>
        <authorList>
            <person name="Grouzdev D.S."/>
            <person name="Dziuba M.V."/>
            <person name="Sukhacheva M.S."/>
            <person name="Mardanov A.V."/>
            <person name="Beletskiy A.V."/>
            <person name="Kuznetsov B.B."/>
            <person name="Skryabin K.G."/>
        </authorList>
    </citation>
    <scope>NUCLEOTIDE SEQUENCE [LARGE SCALE GENOMIC DNA]</scope>
    <source>
        <strain evidence="1 2">SO-1</strain>
    </source>
</reference>
<dbReference type="PATRIC" id="fig|1244869.3.peg.1962"/>
<accession>M2YB16</accession>
<name>M2YB16_9PROT</name>
<evidence type="ECO:0000313" key="2">
    <source>
        <dbReference type="Proteomes" id="UP000011744"/>
    </source>
</evidence>
<gene>
    <name evidence="1" type="ORF">H261_09712</name>
</gene>